<dbReference type="InterPro" id="IPR017900">
    <property type="entry name" value="4Fe4S_Fe_S_CS"/>
</dbReference>
<feature type="transmembrane region" description="Helical" evidence="7">
    <location>
        <begin position="171"/>
        <end position="194"/>
    </location>
</feature>
<dbReference type="PANTHER" id="PTHR30224:SF4">
    <property type="entry name" value="ELECTRON TRANSPORT PROTEIN YCCM-RELATED"/>
    <property type="match status" value="1"/>
</dbReference>
<dbReference type="InterPro" id="IPR052378">
    <property type="entry name" value="NosR_regulator"/>
</dbReference>
<evidence type="ECO:0000259" key="8">
    <source>
        <dbReference type="PROSITE" id="PS51379"/>
    </source>
</evidence>
<evidence type="ECO:0000256" key="1">
    <source>
        <dbReference type="ARBA" id="ARBA00004236"/>
    </source>
</evidence>
<feature type="transmembrane region" description="Helical" evidence="7">
    <location>
        <begin position="131"/>
        <end position="151"/>
    </location>
</feature>
<dbReference type="SUPFAM" id="SSF54862">
    <property type="entry name" value="4Fe-4S ferredoxins"/>
    <property type="match status" value="1"/>
</dbReference>
<evidence type="ECO:0000256" key="2">
    <source>
        <dbReference type="ARBA" id="ARBA00022475"/>
    </source>
</evidence>
<dbReference type="GO" id="GO:0046872">
    <property type="term" value="F:metal ion binding"/>
    <property type="evidence" value="ECO:0007669"/>
    <property type="project" value="UniProtKB-KW"/>
</dbReference>
<dbReference type="STRING" id="476652.DEAC_c27170"/>
<proteinExistence type="predicted"/>
<accession>A0A0J1FNV8</accession>
<dbReference type="EMBL" id="LDZY01000009">
    <property type="protein sequence ID" value="KLU65165.1"/>
    <property type="molecule type" value="Genomic_DNA"/>
</dbReference>
<feature type="domain" description="4Fe-4S ferredoxin-type" evidence="8">
    <location>
        <begin position="222"/>
        <end position="250"/>
    </location>
</feature>
<comment type="caution">
    <text evidence="9">The sequence shown here is derived from an EMBL/GenBank/DDBJ whole genome shotgun (WGS) entry which is preliminary data.</text>
</comment>
<gene>
    <name evidence="9" type="primary">yccM_1</name>
    <name evidence="9" type="ORF">DEAC_c27170</name>
</gene>
<evidence type="ECO:0000256" key="7">
    <source>
        <dbReference type="SAM" id="Phobius"/>
    </source>
</evidence>
<dbReference type="GO" id="GO:0005886">
    <property type="term" value="C:plasma membrane"/>
    <property type="evidence" value="ECO:0007669"/>
    <property type="project" value="UniProtKB-SubCell"/>
</dbReference>
<keyword evidence="3" id="KW-0479">Metal-binding</keyword>
<dbReference type="Pfam" id="PF13237">
    <property type="entry name" value="Fer4_10"/>
    <property type="match status" value="1"/>
</dbReference>
<dbReference type="InterPro" id="IPR017896">
    <property type="entry name" value="4Fe4S_Fe-S-bd"/>
</dbReference>
<dbReference type="GO" id="GO:0051536">
    <property type="term" value="F:iron-sulfur cluster binding"/>
    <property type="evidence" value="ECO:0007669"/>
    <property type="project" value="UniProtKB-KW"/>
</dbReference>
<feature type="transmembrane region" description="Helical" evidence="7">
    <location>
        <begin position="15"/>
        <end position="38"/>
    </location>
</feature>
<evidence type="ECO:0000256" key="4">
    <source>
        <dbReference type="ARBA" id="ARBA00023004"/>
    </source>
</evidence>
<keyword evidence="7" id="KW-0812">Transmembrane</keyword>
<sequence>MFSKLKNLISWRHGVQLFFALVVAYIGIDFILFVNQLTKKSLAVINRPPGVEAFLPLSALVGLRAWLATGRFDPVHPAGLVIFLIILVTSLLFKRTFCSWICPIGTLSEGLGKIGRALFGRNFKTPIWLDFILRFLKYILLLFFLLAIFWGMSGTDAASFVQSPYNRISDIMMLEFMEHLSIVGLSVFGVLALLSVMIENFWCRYLCPYGALLGLISFLSPVKITRNQNTCIECGKCSKSCPSRIDVAHESRVFSPECTGCLNCVQQCPVKDTLTLKTSWGKKTLAIPLLTIAILCLWFLGIVVAKLTGHWGSDMTVETYRQLLFML</sequence>
<keyword evidence="10" id="KW-1185">Reference proteome</keyword>
<evidence type="ECO:0000256" key="3">
    <source>
        <dbReference type="ARBA" id="ARBA00022723"/>
    </source>
</evidence>
<feature type="transmembrane region" description="Helical" evidence="7">
    <location>
        <begin position="75"/>
        <end position="93"/>
    </location>
</feature>
<feature type="transmembrane region" description="Helical" evidence="7">
    <location>
        <begin position="285"/>
        <end position="305"/>
    </location>
</feature>
<keyword evidence="5" id="KW-0411">Iron-sulfur</keyword>
<dbReference type="PANTHER" id="PTHR30224">
    <property type="entry name" value="ELECTRON TRANSPORT PROTEIN"/>
    <property type="match status" value="1"/>
</dbReference>
<keyword evidence="7" id="KW-1133">Transmembrane helix</keyword>
<evidence type="ECO:0000256" key="6">
    <source>
        <dbReference type="ARBA" id="ARBA00023136"/>
    </source>
</evidence>
<evidence type="ECO:0000313" key="9">
    <source>
        <dbReference type="EMBL" id="KLU65165.1"/>
    </source>
</evidence>
<organism evidence="9 10">
    <name type="scientific">Desulfosporosinus acididurans</name>
    <dbReference type="NCBI Taxonomy" id="476652"/>
    <lineage>
        <taxon>Bacteria</taxon>
        <taxon>Bacillati</taxon>
        <taxon>Bacillota</taxon>
        <taxon>Clostridia</taxon>
        <taxon>Eubacteriales</taxon>
        <taxon>Desulfitobacteriaceae</taxon>
        <taxon>Desulfosporosinus</taxon>
    </lineage>
</organism>
<dbReference type="PROSITE" id="PS00198">
    <property type="entry name" value="4FE4S_FER_1"/>
    <property type="match status" value="1"/>
</dbReference>
<dbReference type="AlphaFoldDB" id="A0A0J1FNV8"/>
<dbReference type="RefSeq" id="WP_053006435.1">
    <property type="nucleotide sequence ID" value="NZ_LDZY01000009.1"/>
</dbReference>
<protein>
    <submittedName>
        <fullName evidence="9">Putative electron transport protein YccM</fullName>
    </submittedName>
</protein>
<keyword evidence="2" id="KW-1003">Cell membrane</keyword>
<evidence type="ECO:0000256" key="5">
    <source>
        <dbReference type="ARBA" id="ARBA00023014"/>
    </source>
</evidence>
<dbReference type="Proteomes" id="UP000036356">
    <property type="component" value="Unassembled WGS sequence"/>
</dbReference>
<reference evidence="9 10" key="1">
    <citation type="submission" date="2015-06" db="EMBL/GenBank/DDBJ databases">
        <title>Draft genome of the moderately acidophilic sulfate reducer Candidatus Desulfosporosinus acididurans strain M1.</title>
        <authorList>
            <person name="Poehlein A."/>
            <person name="Petzsch P."/>
            <person name="Johnson B.D."/>
            <person name="Schloemann M."/>
            <person name="Daniel R."/>
            <person name="Muehling M."/>
        </authorList>
    </citation>
    <scope>NUCLEOTIDE SEQUENCE [LARGE SCALE GENOMIC DNA]</scope>
    <source>
        <strain evidence="9 10">M1</strain>
    </source>
</reference>
<dbReference type="PATRIC" id="fig|476652.3.peg.2845"/>
<dbReference type="Pfam" id="PF12801">
    <property type="entry name" value="Fer4_5"/>
    <property type="match status" value="1"/>
</dbReference>
<feature type="transmembrane region" description="Helical" evidence="7">
    <location>
        <begin position="50"/>
        <end position="69"/>
    </location>
</feature>
<name>A0A0J1FNV8_9FIRM</name>
<keyword evidence="4" id="KW-0408">Iron</keyword>
<dbReference type="Gene3D" id="3.30.70.20">
    <property type="match status" value="1"/>
</dbReference>
<evidence type="ECO:0000313" key="10">
    <source>
        <dbReference type="Proteomes" id="UP000036356"/>
    </source>
</evidence>
<comment type="subcellular location">
    <subcellularLocation>
        <location evidence="1">Cell membrane</location>
    </subcellularLocation>
</comment>
<dbReference type="PROSITE" id="PS51379">
    <property type="entry name" value="4FE4S_FER_2"/>
    <property type="match status" value="2"/>
</dbReference>
<feature type="domain" description="4Fe-4S ferredoxin-type" evidence="8">
    <location>
        <begin position="253"/>
        <end position="279"/>
    </location>
</feature>
<keyword evidence="6 7" id="KW-0472">Membrane</keyword>